<comment type="caution">
    <text evidence="3">The sequence shown here is derived from an EMBL/GenBank/DDBJ whole genome shotgun (WGS) entry which is preliminary data.</text>
</comment>
<dbReference type="RefSeq" id="WP_212217448.1">
    <property type="nucleotide sequence ID" value="NZ_JAGUCO010000019.1"/>
</dbReference>
<protein>
    <submittedName>
        <fullName evidence="3">FAD-dependent oxidoreductase</fullName>
    </submittedName>
</protein>
<dbReference type="SUPFAM" id="SSF51905">
    <property type="entry name" value="FAD/NAD(P)-binding domain"/>
    <property type="match status" value="1"/>
</dbReference>
<organism evidence="3 4">
    <name type="scientific">Carboxylicivirga linearis</name>
    <dbReference type="NCBI Taxonomy" id="1628157"/>
    <lineage>
        <taxon>Bacteria</taxon>
        <taxon>Pseudomonadati</taxon>
        <taxon>Bacteroidota</taxon>
        <taxon>Bacteroidia</taxon>
        <taxon>Marinilabiliales</taxon>
        <taxon>Marinilabiliaceae</taxon>
        <taxon>Carboxylicivirga</taxon>
    </lineage>
</organism>
<feature type="domain" description="FAD-dependent protein C-terminal" evidence="2">
    <location>
        <begin position="270"/>
        <end position="466"/>
    </location>
</feature>
<evidence type="ECO:0000259" key="2">
    <source>
        <dbReference type="Pfam" id="PF21688"/>
    </source>
</evidence>
<dbReference type="PRINTS" id="PR00368">
    <property type="entry name" value="FADPNR"/>
</dbReference>
<dbReference type="Pfam" id="PF01266">
    <property type="entry name" value="DAO"/>
    <property type="match status" value="1"/>
</dbReference>
<gene>
    <name evidence="3" type="ORF">KEM10_17730</name>
</gene>
<dbReference type="InterPro" id="IPR049516">
    <property type="entry name" value="FAD-depend_C"/>
</dbReference>
<dbReference type="PIRSF" id="PIRSF038984">
    <property type="entry name" value="FAD_binding_protein"/>
    <property type="match status" value="1"/>
</dbReference>
<evidence type="ECO:0000313" key="3">
    <source>
        <dbReference type="EMBL" id="MBS2100133.1"/>
    </source>
</evidence>
<keyword evidence="4" id="KW-1185">Reference proteome</keyword>
<name>A0ABS5JZ14_9BACT</name>
<accession>A0ABS5JZ14</accession>
<dbReference type="PANTHER" id="PTHR42842">
    <property type="entry name" value="FAD/NAD(P)-BINDING OXIDOREDUCTASE"/>
    <property type="match status" value="1"/>
</dbReference>
<dbReference type="PANTHER" id="PTHR42842:SF3">
    <property type="entry name" value="FAD_NAD(P)-BINDING OXIDOREDUCTASE FAMILY PROTEIN"/>
    <property type="match status" value="1"/>
</dbReference>
<dbReference type="InterPro" id="IPR028348">
    <property type="entry name" value="FAD-binding_protein"/>
</dbReference>
<sequence>MKREIVLRLSPKEASDEKFYRPLVAKKLKVAPEKLTYIKVVKRSIDARKKIVVVQLHIEAYANTKPPKPKTITFNYPDVSNADEVIVVGAGPGGYFAALRLIELGLKPIVLERGKGVSERKKDLALLNRNIQVDTDSNYAFGEGGAGTFSDGKLYTRSTKRGDFRKVLEVFAFHGASEEILIDSHPHIGTDKLPGVIKSMRESIIKAGGQVLFNTKVTDLLVEDTKVTGVETESGEKILARSVVLATGHSAKDVYYFLHDRAIQLEAKTWAMGVRVEHPQELIDQIQYHSPAGRGQYLPAASYSLSCQIEERGVYSFCMCPGGFIVPAMTDADEMVVNGMSPSRRDSPFANSGIVVEIRPDDIGEYKNKGVLGGLEFQKELERLACINGGQGVVAPAQGLADFVAGKLSFDLPESSYVPGTVASPMHFWLPEHIGKRLQDGFAYFGKRAKGFVTNEALILGVESRTSSPVRIPRDRNTFQHVQISGLYPCGEGAGYAGGIASSAIDGERCAEKAFEFITGKNIDE</sequence>
<proteinExistence type="predicted"/>
<dbReference type="InterPro" id="IPR036188">
    <property type="entry name" value="FAD/NAD-bd_sf"/>
</dbReference>
<dbReference type="Gene3D" id="3.50.50.60">
    <property type="entry name" value="FAD/NAD(P)-binding domain"/>
    <property type="match status" value="2"/>
</dbReference>
<evidence type="ECO:0000259" key="1">
    <source>
        <dbReference type="Pfam" id="PF01266"/>
    </source>
</evidence>
<dbReference type="Pfam" id="PF21688">
    <property type="entry name" value="FAD-depend_C"/>
    <property type="match status" value="1"/>
</dbReference>
<dbReference type="Proteomes" id="UP000708576">
    <property type="component" value="Unassembled WGS sequence"/>
</dbReference>
<reference evidence="3 4" key="1">
    <citation type="journal article" date="2015" name="Int. J. Syst. Evol. Microbiol.">
        <title>Carboxylicivirga linearis sp. nov., isolated from a sea cucumber culture pond.</title>
        <authorList>
            <person name="Wang F.Q."/>
            <person name="Zhou Y.X."/>
            <person name="Lin X.Z."/>
            <person name="Chen G.J."/>
            <person name="Du Z.J."/>
        </authorList>
    </citation>
    <scope>NUCLEOTIDE SEQUENCE [LARGE SCALE GENOMIC DNA]</scope>
    <source>
        <strain evidence="3 4">FB218</strain>
    </source>
</reference>
<dbReference type="Gene3D" id="3.30.70.2700">
    <property type="match status" value="1"/>
</dbReference>
<feature type="domain" description="FAD dependent oxidoreductase" evidence="1">
    <location>
        <begin position="197"/>
        <end position="254"/>
    </location>
</feature>
<evidence type="ECO:0000313" key="4">
    <source>
        <dbReference type="Proteomes" id="UP000708576"/>
    </source>
</evidence>
<dbReference type="PRINTS" id="PR00411">
    <property type="entry name" value="PNDRDTASEI"/>
</dbReference>
<dbReference type="EMBL" id="JAGUCO010000019">
    <property type="protein sequence ID" value="MBS2100133.1"/>
    <property type="molecule type" value="Genomic_DNA"/>
</dbReference>
<dbReference type="InterPro" id="IPR006076">
    <property type="entry name" value="FAD-dep_OxRdtase"/>
</dbReference>